<dbReference type="AlphaFoldDB" id="A0A178Z3V9"/>
<dbReference type="STRING" id="1367422.A0A178Z3V9"/>
<organism evidence="2 3">
    <name type="scientific">Fonsecaea erecta</name>
    <dbReference type="NCBI Taxonomy" id="1367422"/>
    <lineage>
        <taxon>Eukaryota</taxon>
        <taxon>Fungi</taxon>
        <taxon>Dikarya</taxon>
        <taxon>Ascomycota</taxon>
        <taxon>Pezizomycotina</taxon>
        <taxon>Eurotiomycetes</taxon>
        <taxon>Chaetothyriomycetidae</taxon>
        <taxon>Chaetothyriales</taxon>
        <taxon>Herpotrichiellaceae</taxon>
        <taxon>Fonsecaea</taxon>
    </lineage>
</organism>
<evidence type="ECO:0000313" key="2">
    <source>
        <dbReference type="EMBL" id="OAP54424.1"/>
    </source>
</evidence>
<dbReference type="Pfam" id="PF20717">
    <property type="entry name" value="DUF6829"/>
    <property type="match status" value="1"/>
</dbReference>
<dbReference type="InterPro" id="IPR049232">
    <property type="entry name" value="DUF6829"/>
</dbReference>
<protein>
    <submittedName>
        <fullName evidence="2">Uncharacterized protein</fullName>
    </submittedName>
</protein>
<feature type="compositionally biased region" description="Basic and acidic residues" evidence="1">
    <location>
        <begin position="65"/>
        <end position="80"/>
    </location>
</feature>
<dbReference type="OrthoDB" id="5295627at2759"/>
<evidence type="ECO:0000313" key="3">
    <source>
        <dbReference type="Proteomes" id="UP000078343"/>
    </source>
</evidence>
<name>A0A178Z3V9_9EURO</name>
<gene>
    <name evidence="2" type="ORF">AYL99_11525</name>
</gene>
<proteinExistence type="predicted"/>
<dbReference type="RefSeq" id="XP_018687791.1">
    <property type="nucleotide sequence ID" value="XM_018843031.1"/>
</dbReference>
<dbReference type="Proteomes" id="UP000078343">
    <property type="component" value="Unassembled WGS sequence"/>
</dbReference>
<dbReference type="EMBL" id="LVYI01000014">
    <property type="protein sequence ID" value="OAP54424.1"/>
    <property type="molecule type" value="Genomic_DNA"/>
</dbReference>
<accession>A0A178Z3V9</accession>
<reference evidence="2 3" key="1">
    <citation type="submission" date="2016-04" db="EMBL/GenBank/DDBJ databases">
        <title>Draft genome of Fonsecaea erecta CBS 125763.</title>
        <authorList>
            <person name="Weiss V.A."/>
            <person name="Vicente V.A."/>
            <person name="Raittz R.T."/>
            <person name="Moreno L.F."/>
            <person name="De Souza E.M."/>
            <person name="Pedrosa F.O."/>
            <person name="Steffens M.B."/>
            <person name="Faoro H."/>
            <person name="Tadra-Sfeir M.Z."/>
            <person name="Najafzadeh M.J."/>
            <person name="Felipe M.S."/>
            <person name="Teixeira M."/>
            <person name="Sun J."/>
            <person name="Xi L."/>
            <person name="Gomes R."/>
            <person name="De Azevedo C.M."/>
            <person name="Salgado C.G."/>
            <person name="Da Silva M.B."/>
            <person name="Nascimento M.F."/>
            <person name="Queiroz-Telles F."/>
            <person name="Attili D.S."/>
            <person name="Gorbushina A."/>
        </authorList>
    </citation>
    <scope>NUCLEOTIDE SEQUENCE [LARGE SCALE GENOMIC DNA]</scope>
    <source>
        <strain evidence="2 3">CBS 125763</strain>
    </source>
</reference>
<comment type="caution">
    <text evidence="2">The sequence shown here is derived from an EMBL/GenBank/DDBJ whole genome shotgun (WGS) entry which is preliminary data.</text>
</comment>
<sequence>MDDGSENGSQEHYSLLTRILTACTRPFRTSDQKSTPASQLKTASSIRGASLNAPPLHQQQTGNSHPDRKDKMHSKAKEGHGCLQQSINDESFWQMPDMELLQLIKSEFPEELERLKKATFLRNPDAPRPEGPSISESLYGQDFAEINRTLVGVLALRWLYNDNYETFVGTQGPPPVVLKHDSFDWLRNLFQRGLRSADDTYALITSMVINDLGKDPTLAADYAARKGIDISQVNHDMILYHAVEAGMVPALESLTQEDKEYLLLGITLGSDFNFGQLAQAENAPASLSGLVEMRGHDRAFEMRFMEQILDLAGASGHEDWTCAKKMIEPIFQSYKNVYHVAHGIIQAKMDVRQGYDIILIRKLELLHQAGYTRQFNVENHTDRALMRLFCLGNTSSPDNADVFYYAFKEGLSEEVREKLVHGLNVDGSIEEPAVQPTYIPAMLTKAVGRTLTGSQEEKIKAVTAVLRYLTRCLELDASSLGKLPRGVTVVERDVRKISPVLESDEFKHDPDILDREDIPGEQVANMAREF</sequence>
<evidence type="ECO:0000256" key="1">
    <source>
        <dbReference type="SAM" id="MobiDB-lite"/>
    </source>
</evidence>
<feature type="region of interest" description="Disordered" evidence="1">
    <location>
        <begin position="50"/>
        <end position="81"/>
    </location>
</feature>
<dbReference type="GeneID" id="30015693"/>
<keyword evidence="3" id="KW-1185">Reference proteome</keyword>